<organism evidence="4 5">
    <name type="scientific">Pacificitalea manganoxidans</name>
    <dbReference type="NCBI Taxonomy" id="1411902"/>
    <lineage>
        <taxon>Bacteria</taxon>
        <taxon>Pseudomonadati</taxon>
        <taxon>Pseudomonadota</taxon>
        <taxon>Alphaproteobacteria</taxon>
        <taxon>Rhodobacterales</taxon>
        <taxon>Paracoccaceae</taxon>
        <taxon>Pacificitalea</taxon>
    </lineage>
</organism>
<dbReference type="RefSeq" id="WP_097374134.1">
    <property type="nucleotide sequence ID" value="NZ_CP021404.1"/>
</dbReference>
<name>A0A291M2W7_9RHOB</name>
<dbReference type="InterPro" id="IPR005631">
    <property type="entry name" value="SDH"/>
</dbReference>
<accession>A0A291M2W7</accession>
<protein>
    <recommendedName>
        <fullName evidence="2">FAD assembly factor SdhE</fullName>
    </recommendedName>
</protein>
<dbReference type="PANTHER" id="PTHR12469:SF2">
    <property type="entry name" value="SUCCINATE DEHYDROGENASE ASSEMBLY FACTOR 2, MITOCHONDRIAL"/>
    <property type="match status" value="1"/>
</dbReference>
<evidence type="ECO:0000313" key="5">
    <source>
        <dbReference type="Proteomes" id="UP000219050"/>
    </source>
</evidence>
<dbReference type="SUPFAM" id="SSF109910">
    <property type="entry name" value="YgfY-like"/>
    <property type="match status" value="1"/>
</dbReference>
<evidence type="ECO:0000313" key="4">
    <source>
        <dbReference type="EMBL" id="ATI43321.1"/>
    </source>
</evidence>
<proteinExistence type="inferred from homology"/>
<sequence>MRSMRRGIKEMDLVLSAYSRDRLTGMSDAELALYDQLLEENDQDLLRWITGMDAAPSQFAALIADISARGRTW</sequence>
<comment type="similarity">
    <text evidence="1">Belongs to the SdhE FAD assembly factor family.</text>
</comment>
<keyword evidence="5" id="KW-1185">Reference proteome</keyword>
<gene>
    <name evidence="4" type="ORF">CBW24_05240</name>
</gene>
<keyword evidence="3" id="KW-0143">Chaperone</keyword>
<reference evidence="4 5" key="1">
    <citation type="submission" date="2017-05" db="EMBL/GenBank/DDBJ databases">
        <title>Comparative genomic and metabolic analysis of manganese-oxidizing mechanisms in Celeribater manganoxidans DY25T: its adaption to the environment of polymetallic nodule.</title>
        <authorList>
            <person name="Wang X."/>
        </authorList>
    </citation>
    <scope>NUCLEOTIDE SEQUENCE [LARGE SCALE GENOMIC DNA]</scope>
    <source>
        <strain evidence="4 5">DY25</strain>
    </source>
</reference>
<dbReference type="Proteomes" id="UP000219050">
    <property type="component" value="Chromosome"/>
</dbReference>
<evidence type="ECO:0000256" key="1">
    <source>
        <dbReference type="ARBA" id="ARBA00008571"/>
    </source>
</evidence>
<dbReference type="InterPro" id="IPR036714">
    <property type="entry name" value="SDH_sf"/>
</dbReference>
<dbReference type="PANTHER" id="PTHR12469">
    <property type="entry name" value="PROTEIN EMI5 HOMOLOG, MITOCHONDRIAL"/>
    <property type="match status" value="1"/>
</dbReference>
<dbReference type="OrthoDB" id="9807264at2"/>
<dbReference type="EMBL" id="CP021404">
    <property type="protein sequence ID" value="ATI43321.1"/>
    <property type="molecule type" value="Genomic_DNA"/>
</dbReference>
<evidence type="ECO:0000256" key="2">
    <source>
        <dbReference type="ARBA" id="ARBA00019418"/>
    </source>
</evidence>
<evidence type="ECO:0000256" key="3">
    <source>
        <dbReference type="ARBA" id="ARBA00023186"/>
    </source>
</evidence>
<dbReference type="KEGG" id="cmag:CBW24_05240"/>
<dbReference type="Gene3D" id="1.10.150.250">
    <property type="entry name" value="Flavinator of succinate dehydrogenase"/>
    <property type="match status" value="1"/>
</dbReference>
<dbReference type="AlphaFoldDB" id="A0A291M2W7"/>
<dbReference type="GO" id="GO:0006099">
    <property type="term" value="P:tricarboxylic acid cycle"/>
    <property type="evidence" value="ECO:0007669"/>
    <property type="project" value="TreeGrafter"/>
</dbReference>
<dbReference type="Pfam" id="PF03937">
    <property type="entry name" value="Sdh5"/>
    <property type="match status" value="1"/>
</dbReference>